<gene>
    <name evidence="2" type="ORF">AAFF_G00266000</name>
</gene>
<evidence type="ECO:0000256" key="1">
    <source>
        <dbReference type="SAM" id="MobiDB-lite"/>
    </source>
</evidence>
<evidence type="ECO:0000313" key="3">
    <source>
        <dbReference type="Proteomes" id="UP001221898"/>
    </source>
</evidence>
<proteinExistence type="predicted"/>
<feature type="region of interest" description="Disordered" evidence="1">
    <location>
        <begin position="1"/>
        <end position="39"/>
    </location>
</feature>
<comment type="caution">
    <text evidence="2">The sequence shown here is derived from an EMBL/GenBank/DDBJ whole genome shotgun (WGS) entry which is preliminary data.</text>
</comment>
<feature type="region of interest" description="Disordered" evidence="1">
    <location>
        <begin position="81"/>
        <end position="105"/>
    </location>
</feature>
<dbReference type="AlphaFoldDB" id="A0AAD7RBE8"/>
<reference evidence="2" key="1">
    <citation type="journal article" date="2023" name="Science">
        <title>Genome structures resolve the early diversification of teleost fishes.</title>
        <authorList>
            <person name="Parey E."/>
            <person name="Louis A."/>
            <person name="Montfort J."/>
            <person name="Bouchez O."/>
            <person name="Roques C."/>
            <person name="Iampietro C."/>
            <person name="Lluch J."/>
            <person name="Castinel A."/>
            <person name="Donnadieu C."/>
            <person name="Desvignes T."/>
            <person name="Floi Bucao C."/>
            <person name="Jouanno E."/>
            <person name="Wen M."/>
            <person name="Mejri S."/>
            <person name="Dirks R."/>
            <person name="Jansen H."/>
            <person name="Henkel C."/>
            <person name="Chen W.J."/>
            <person name="Zahm M."/>
            <person name="Cabau C."/>
            <person name="Klopp C."/>
            <person name="Thompson A.W."/>
            <person name="Robinson-Rechavi M."/>
            <person name="Braasch I."/>
            <person name="Lecointre G."/>
            <person name="Bobe J."/>
            <person name="Postlethwait J.H."/>
            <person name="Berthelot C."/>
            <person name="Roest Crollius H."/>
            <person name="Guiguen Y."/>
        </authorList>
    </citation>
    <scope>NUCLEOTIDE SEQUENCE</scope>
    <source>
        <strain evidence="2">NC1722</strain>
    </source>
</reference>
<dbReference type="Proteomes" id="UP001221898">
    <property type="component" value="Unassembled WGS sequence"/>
</dbReference>
<dbReference type="EMBL" id="JAINUG010000364">
    <property type="protein sequence ID" value="KAJ8373356.1"/>
    <property type="molecule type" value="Genomic_DNA"/>
</dbReference>
<evidence type="ECO:0000313" key="2">
    <source>
        <dbReference type="EMBL" id="KAJ8373356.1"/>
    </source>
</evidence>
<name>A0AAD7RBE8_9TELE</name>
<organism evidence="2 3">
    <name type="scientific">Aldrovandia affinis</name>
    <dbReference type="NCBI Taxonomy" id="143900"/>
    <lineage>
        <taxon>Eukaryota</taxon>
        <taxon>Metazoa</taxon>
        <taxon>Chordata</taxon>
        <taxon>Craniata</taxon>
        <taxon>Vertebrata</taxon>
        <taxon>Euteleostomi</taxon>
        <taxon>Actinopterygii</taxon>
        <taxon>Neopterygii</taxon>
        <taxon>Teleostei</taxon>
        <taxon>Notacanthiformes</taxon>
        <taxon>Halosauridae</taxon>
        <taxon>Aldrovandia</taxon>
    </lineage>
</organism>
<sequence length="105" mass="11336">MIRSARRRAVDAQRGLSGCGPCASSAGDPGRSSVQAFHSRATRSREHAVLISVTETGPWLSLVFKTDFRTVQVLRSTPQCADHSSAQTHGLARPGDQVQFTRLTS</sequence>
<accession>A0AAD7RBE8</accession>
<protein>
    <submittedName>
        <fullName evidence="2">Uncharacterized protein</fullName>
    </submittedName>
</protein>
<keyword evidence="3" id="KW-1185">Reference proteome</keyword>